<dbReference type="Gene3D" id="1.20.120.530">
    <property type="entry name" value="GntR ligand-binding domain-like"/>
    <property type="match status" value="1"/>
</dbReference>
<evidence type="ECO:0000259" key="4">
    <source>
        <dbReference type="PROSITE" id="PS50949"/>
    </source>
</evidence>
<accession>A0A3R8X2D8</accession>
<evidence type="ECO:0000313" key="5">
    <source>
        <dbReference type="EMBL" id="ELR5218033.1"/>
    </source>
</evidence>
<feature type="domain" description="HTH gntR-type" evidence="4">
    <location>
        <begin position="6"/>
        <end position="73"/>
    </location>
</feature>
<gene>
    <name evidence="6" type="ORF">M0K77_002553</name>
    <name evidence="5" type="ORF">M0K77_RS12765</name>
</gene>
<dbReference type="SMART" id="SM00895">
    <property type="entry name" value="FCD"/>
    <property type="match status" value="1"/>
</dbReference>
<dbReference type="PANTHER" id="PTHR43537:SF44">
    <property type="entry name" value="GNTR FAMILY REGULATORY PROTEIN"/>
    <property type="match status" value="1"/>
</dbReference>
<dbReference type="EMBL" id="ABEXCJ050000004">
    <property type="protein sequence ID" value="EMR4590220.1"/>
    <property type="molecule type" value="Genomic_DNA"/>
</dbReference>
<dbReference type="InterPro" id="IPR000524">
    <property type="entry name" value="Tscrpt_reg_HTH_GntR"/>
</dbReference>
<evidence type="ECO:0000256" key="1">
    <source>
        <dbReference type="ARBA" id="ARBA00023015"/>
    </source>
</evidence>
<dbReference type="SMART" id="SM00345">
    <property type="entry name" value="HTH_GNTR"/>
    <property type="match status" value="1"/>
</dbReference>
<dbReference type="AlphaFoldDB" id="A0A3R8X2D8"/>
<evidence type="ECO:0000256" key="3">
    <source>
        <dbReference type="ARBA" id="ARBA00023163"/>
    </source>
</evidence>
<dbReference type="Pfam" id="PF07729">
    <property type="entry name" value="FCD"/>
    <property type="match status" value="1"/>
</dbReference>
<proteinExistence type="predicted"/>
<dbReference type="PRINTS" id="PR00035">
    <property type="entry name" value="HTHGNTR"/>
</dbReference>
<keyword evidence="3" id="KW-0804">Transcription</keyword>
<dbReference type="InterPro" id="IPR011711">
    <property type="entry name" value="GntR_C"/>
</dbReference>
<dbReference type="Pfam" id="PF00392">
    <property type="entry name" value="GntR"/>
    <property type="match status" value="1"/>
</dbReference>
<dbReference type="OrthoDB" id="9028214at2"/>
<dbReference type="CDD" id="cd07377">
    <property type="entry name" value="WHTH_GntR"/>
    <property type="match status" value="1"/>
</dbReference>
<evidence type="ECO:0000256" key="2">
    <source>
        <dbReference type="ARBA" id="ARBA00023125"/>
    </source>
</evidence>
<reference evidence="6" key="1">
    <citation type="submission" date="2024-02" db="EMBL/GenBank/DDBJ databases">
        <authorList>
            <consortium name="Clinical and Environmental Microbiology Branch: Whole genome sequencing antimicrobial resistance pathogens in the healthcare setting"/>
        </authorList>
    </citation>
    <scope>NUCLEOTIDE SEQUENCE</scope>
    <source>
        <strain evidence="6">2020QW-00022</strain>
    </source>
</reference>
<dbReference type="InterPro" id="IPR036388">
    <property type="entry name" value="WH-like_DNA-bd_sf"/>
</dbReference>
<keyword evidence="1" id="KW-0805">Transcription regulation</keyword>
<dbReference type="PROSITE" id="PS50949">
    <property type="entry name" value="HTH_GNTR"/>
    <property type="match status" value="1"/>
</dbReference>
<sequence>MAEPQQTLAQSIMQQIGMQIILGHYKDNMLPGENELAQQFSASRTSIRNALQQLSSKGLISIQPKKRSVINPRDEWNFLDFDLLKWVGKAGVSPELFKQLVVLRLMFEPNASALAASFATGADLADLEKAWFLMQKGHEQDSLALFEQGDIDFHYALLKACHNPFLFSIGNAIQEALILSFKHTQEKSARETTESVKMHKLLFDAIRLKDSHNAKKLMKEIILTAATRHFPNLDQEKYLDILDH</sequence>
<dbReference type="GO" id="GO:0003700">
    <property type="term" value="F:DNA-binding transcription factor activity"/>
    <property type="evidence" value="ECO:0007669"/>
    <property type="project" value="InterPro"/>
</dbReference>
<dbReference type="SUPFAM" id="SSF46785">
    <property type="entry name" value="Winged helix' DNA-binding domain"/>
    <property type="match status" value="1"/>
</dbReference>
<dbReference type="Gene3D" id="1.10.10.10">
    <property type="entry name" value="Winged helix-like DNA-binding domain superfamily/Winged helix DNA-binding domain"/>
    <property type="match status" value="1"/>
</dbReference>
<comment type="caution">
    <text evidence="6">The sequence shown here is derived from an EMBL/GenBank/DDBJ whole genome shotgun (WGS) entry which is preliminary data.</text>
</comment>
<dbReference type="SUPFAM" id="SSF48008">
    <property type="entry name" value="GntR ligand-binding domain-like"/>
    <property type="match status" value="1"/>
</dbReference>
<name>A0A3R8X2D8_PRORE</name>
<dbReference type="PANTHER" id="PTHR43537">
    <property type="entry name" value="TRANSCRIPTIONAL REGULATOR, GNTR FAMILY"/>
    <property type="match status" value="1"/>
</dbReference>
<dbReference type="GO" id="GO:0003677">
    <property type="term" value="F:DNA binding"/>
    <property type="evidence" value="ECO:0007669"/>
    <property type="project" value="UniProtKB-KW"/>
</dbReference>
<dbReference type="InterPro" id="IPR008920">
    <property type="entry name" value="TF_FadR/GntR_C"/>
</dbReference>
<dbReference type="RefSeq" id="WP_125891560.1">
    <property type="nucleotide sequence ID" value="NZ_CP096258.1"/>
</dbReference>
<keyword evidence="2" id="KW-0238">DNA-binding</keyword>
<dbReference type="InterPro" id="IPR036390">
    <property type="entry name" value="WH_DNA-bd_sf"/>
</dbReference>
<dbReference type="EMBL" id="ABEXCJ040000004">
    <property type="protein sequence ID" value="ELR5218033.1"/>
    <property type="molecule type" value="Genomic_DNA"/>
</dbReference>
<evidence type="ECO:0000313" key="6">
    <source>
        <dbReference type="EMBL" id="EMR4590220.1"/>
    </source>
</evidence>
<protein>
    <submittedName>
        <fullName evidence="6">FadR family transcriptional regulator</fullName>
    </submittedName>
</protein>
<organism evidence="6">
    <name type="scientific">Providencia rettgeri</name>
    <dbReference type="NCBI Taxonomy" id="587"/>
    <lineage>
        <taxon>Bacteria</taxon>
        <taxon>Pseudomonadati</taxon>
        <taxon>Pseudomonadota</taxon>
        <taxon>Gammaproteobacteria</taxon>
        <taxon>Enterobacterales</taxon>
        <taxon>Morganellaceae</taxon>
        <taxon>Providencia</taxon>
    </lineage>
</organism>